<dbReference type="SFLD" id="SFLDS00019">
    <property type="entry name" value="Glutathione_Transferase_(cytos"/>
    <property type="match status" value="1"/>
</dbReference>
<dbReference type="AlphaFoldDB" id="A0A2U3N254"/>
<dbReference type="InterPro" id="IPR004045">
    <property type="entry name" value="Glutathione_S-Trfase_N"/>
</dbReference>
<dbReference type="Pfam" id="PF13417">
    <property type="entry name" value="GST_N_3"/>
    <property type="match status" value="1"/>
</dbReference>
<dbReference type="InterPro" id="IPR036282">
    <property type="entry name" value="Glutathione-S-Trfase_C_sf"/>
</dbReference>
<organism evidence="2 3">
    <name type="scientific">Acinetobacter stercoris</name>
    <dbReference type="NCBI Taxonomy" id="2126983"/>
    <lineage>
        <taxon>Bacteria</taxon>
        <taxon>Pseudomonadati</taxon>
        <taxon>Pseudomonadota</taxon>
        <taxon>Gammaproteobacteria</taxon>
        <taxon>Moraxellales</taxon>
        <taxon>Moraxellaceae</taxon>
        <taxon>Acinetobacter</taxon>
    </lineage>
</organism>
<dbReference type="SUPFAM" id="SSF47616">
    <property type="entry name" value="GST C-terminal domain-like"/>
    <property type="match status" value="1"/>
</dbReference>
<dbReference type="PROSITE" id="PS50404">
    <property type="entry name" value="GST_NTER"/>
    <property type="match status" value="1"/>
</dbReference>
<dbReference type="InterPro" id="IPR050983">
    <property type="entry name" value="GST_Omega/HSP26"/>
</dbReference>
<dbReference type="PANTHER" id="PTHR43968">
    <property type="match status" value="1"/>
</dbReference>
<dbReference type="Gene3D" id="3.40.30.10">
    <property type="entry name" value="Glutaredoxin"/>
    <property type="match status" value="1"/>
</dbReference>
<dbReference type="InterPro" id="IPR040079">
    <property type="entry name" value="Glutathione_S-Trfase"/>
</dbReference>
<dbReference type="GO" id="GO:0005737">
    <property type="term" value="C:cytoplasm"/>
    <property type="evidence" value="ECO:0007669"/>
    <property type="project" value="TreeGrafter"/>
</dbReference>
<gene>
    <name evidence="2" type="primary">yibF</name>
    <name evidence="2" type="ORF">KPC_2926</name>
</gene>
<sequence>MQLYYSHYSPFSRKVRIVIEELGLKDQFEFIQIHPETHRHLSEINPLGQVPALILNQKEILFNSKLICEYLSTLKVNKKLYPDDRIEYFKSLRLQALSDSAVRYIDRLVEEQFKPENMQSSEKIQQCRKTINECLDWLEKHFDNINHQISIGEISVACFLDYIGFHFRDGRFEWKSQRPNLANWFNDFKQRPSMLSTKYHSI</sequence>
<protein>
    <submittedName>
        <fullName evidence="2">Putative GST-like protein YibF</fullName>
    </submittedName>
</protein>
<keyword evidence="3" id="KW-1185">Reference proteome</keyword>
<evidence type="ECO:0000313" key="2">
    <source>
        <dbReference type="EMBL" id="SPL71748.1"/>
    </source>
</evidence>
<dbReference type="RefSeq" id="WP_121975166.1">
    <property type="nucleotide sequence ID" value="NZ_OOGT01000169.1"/>
</dbReference>
<dbReference type="OrthoDB" id="8634103at2"/>
<feature type="domain" description="GST N-terminal" evidence="1">
    <location>
        <begin position="1"/>
        <end position="79"/>
    </location>
</feature>
<evidence type="ECO:0000259" key="1">
    <source>
        <dbReference type="PROSITE" id="PS50404"/>
    </source>
</evidence>
<dbReference type="InterPro" id="IPR036249">
    <property type="entry name" value="Thioredoxin-like_sf"/>
</dbReference>
<name>A0A2U3N254_9GAMM</name>
<proteinExistence type="predicted"/>
<dbReference type="EMBL" id="OOGT01000169">
    <property type="protein sequence ID" value="SPL71748.1"/>
    <property type="molecule type" value="Genomic_DNA"/>
</dbReference>
<dbReference type="InParanoid" id="A0A2U3N254"/>
<dbReference type="Gene3D" id="1.20.1050.10">
    <property type="match status" value="1"/>
</dbReference>
<dbReference type="SUPFAM" id="SSF52833">
    <property type="entry name" value="Thioredoxin-like"/>
    <property type="match status" value="1"/>
</dbReference>
<dbReference type="PANTHER" id="PTHR43968:SF6">
    <property type="entry name" value="GLUTATHIONE S-TRANSFERASE OMEGA"/>
    <property type="match status" value="1"/>
</dbReference>
<dbReference type="FunCoup" id="A0A2U3N254">
    <property type="interactions" value="21"/>
</dbReference>
<evidence type="ECO:0000313" key="3">
    <source>
        <dbReference type="Proteomes" id="UP000245974"/>
    </source>
</evidence>
<reference evidence="3" key="1">
    <citation type="submission" date="2018-03" db="EMBL/GenBank/DDBJ databases">
        <authorList>
            <person name="Blom J."/>
        </authorList>
    </citation>
    <scope>NUCLEOTIDE SEQUENCE [LARGE SCALE GENOMIC DNA]</scope>
    <source>
        <strain evidence="3">KPC-SM-21</strain>
    </source>
</reference>
<dbReference type="Pfam" id="PF13410">
    <property type="entry name" value="GST_C_2"/>
    <property type="match status" value="1"/>
</dbReference>
<accession>A0A2U3N254</accession>
<dbReference type="Proteomes" id="UP000245974">
    <property type="component" value="Unassembled WGS sequence"/>
</dbReference>